<dbReference type="Gene3D" id="3.40.10.10">
    <property type="entry name" value="DNA Methylphosphotriester Repair Domain"/>
    <property type="match status" value="1"/>
</dbReference>
<dbReference type="Pfam" id="PF02805">
    <property type="entry name" value="Ada_Zn_binding"/>
    <property type="match status" value="1"/>
</dbReference>
<dbReference type="InterPro" id="IPR035451">
    <property type="entry name" value="Ada-like_dom_sf"/>
</dbReference>
<accession>A0A6A8GSW8</accession>
<evidence type="ECO:0000313" key="3">
    <source>
        <dbReference type="EMBL" id="MSA68181.1"/>
    </source>
</evidence>
<dbReference type="GO" id="GO:0003677">
    <property type="term" value="F:DNA binding"/>
    <property type="evidence" value="ECO:0007669"/>
    <property type="project" value="InterPro"/>
</dbReference>
<organism evidence="3">
    <name type="scientific">Ligilactobacillus ruminis</name>
    <dbReference type="NCBI Taxonomy" id="1623"/>
    <lineage>
        <taxon>Bacteria</taxon>
        <taxon>Bacillati</taxon>
        <taxon>Bacillota</taxon>
        <taxon>Bacilli</taxon>
        <taxon>Lactobacillales</taxon>
        <taxon>Lactobacillaceae</taxon>
        <taxon>Ligilactobacillus</taxon>
    </lineage>
</organism>
<dbReference type="RefSeq" id="WP_154236603.1">
    <property type="nucleotide sequence ID" value="NZ_WKNT01000003.1"/>
</dbReference>
<dbReference type="AlphaFoldDB" id="A0A6A8GSW8"/>
<reference evidence="3" key="1">
    <citation type="journal article" date="2019" name="Nat. Med.">
        <title>A library of human gut bacterial isolates paired with longitudinal multiomics data enables mechanistic microbiome research.</title>
        <authorList>
            <person name="Poyet M."/>
            <person name="Groussin M."/>
            <person name="Gibbons S.M."/>
            <person name="Avila-Pacheco J."/>
            <person name="Jiang X."/>
            <person name="Kearney S.M."/>
            <person name="Perrotta A.R."/>
            <person name="Berdy B."/>
            <person name="Zhao S."/>
            <person name="Lieberman T.D."/>
            <person name="Swanson P.K."/>
            <person name="Smith M."/>
            <person name="Roesemann S."/>
            <person name="Alexander J.E."/>
            <person name="Rich S.A."/>
            <person name="Livny J."/>
            <person name="Vlamakis H."/>
            <person name="Clish C."/>
            <person name="Bullock K."/>
            <person name="Deik A."/>
            <person name="Scott J."/>
            <person name="Pierce K.A."/>
            <person name="Xavier R.J."/>
            <person name="Alm E.J."/>
        </authorList>
    </citation>
    <scope>NUCLEOTIDE SEQUENCE</scope>
    <source>
        <strain evidence="3">BIOML-A18</strain>
    </source>
</reference>
<evidence type="ECO:0000256" key="1">
    <source>
        <dbReference type="ARBA" id="ARBA00023159"/>
    </source>
</evidence>
<evidence type="ECO:0000259" key="2">
    <source>
        <dbReference type="Pfam" id="PF02805"/>
    </source>
</evidence>
<name>A0A6A8GSW8_9LACO</name>
<dbReference type="GO" id="GO:0006355">
    <property type="term" value="P:regulation of DNA-templated transcription"/>
    <property type="evidence" value="ECO:0007669"/>
    <property type="project" value="InterPro"/>
</dbReference>
<dbReference type="GO" id="GO:0006281">
    <property type="term" value="P:DNA repair"/>
    <property type="evidence" value="ECO:0007669"/>
    <property type="project" value="InterPro"/>
</dbReference>
<keyword evidence="1" id="KW-0010">Activator</keyword>
<dbReference type="SUPFAM" id="SSF57884">
    <property type="entry name" value="Ada DNA repair protein, N-terminal domain (N-Ada 10)"/>
    <property type="match status" value="1"/>
</dbReference>
<gene>
    <name evidence="3" type="ORF">GKC89_03465</name>
</gene>
<proteinExistence type="predicted"/>
<sequence length="62" mass="7110">MWQWNRCHGNVILASDGTLLVPYRSGFFCVKSTGVFCRASCRSKIPKRDNVFFESVQGNTFF</sequence>
<dbReference type="GO" id="GO:0008270">
    <property type="term" value="F:zinc ion binding"/>
    <property type="evidence" value="ECO:0007669"/>
    <property type="project" value="InterPro"/>
</dbReference>
<dbReference type="EMBL" id="WKOD01000007">
    <property type="protein sequence ID" value="MSA68181.1"/>
    <property type="molecule type" value="Genomic_DNA"/>
</dbReference>
<dbReference type="InterPro" id="IPR004026">
    <property type="entry name" value="Ada_DNA_repair_Zn-bd"/>
</dbReference>
<protein>
    <recommendedName>
        <fullName evidence="2">Ada DNA repair metal-binding domain-containing protein</fullName>
    </recommendedName>
</protein>
<feature type="domain" description="Ada DNA repair metal-binding" evidence="2">
    <location>
        <begin position="27"/>
        <end position="54"/>
    </location>
</feature>
<dbReference type="GO" id="GO:0008168">
    <property type="term" value="F:methyltransferase activity"/>
    <property type="evidence" value="ECO:0007669"/>
    <property type="project" value="InterPro"/>
</dbReference>
<comment type="caution">
    <text evidence="3">The sequence shown here is derived from an EMBL/GenBank/DDBJ whole genome shotgun (WGS) entry which is preliminary data.</text>
</comment>